<keyword evidence="1" id="KW-1133">Transmembrane helix</keyword>
<dbReference type="EMBL" id="MN740182">
    <property type="protein sequence ID" value="QHT92189.1"/>
    <property type="molecule type" value="Genomic_DNA"/>
</dbReference>
<accession>A0A6C0IHA8</accession>
<evidence type="ECO:0000256" key="1">
    <source>
        <dbReference type="SAM" id="Phobius"/>
    </source>
</evidence>
<reference evidence="2" key="1">
    <citation type="journal article" date="2020" name="Nature">
        <title>Giant virus diversity and host interactions through global metagenomics.</title>
        <authorList>
            <person name="Schulz F."/>
            <person name="Roux S."/>
            <person name="Paez-Espino D."/>
            <person name="Jungbluth S."/>
            <person name="Walsh D.A."/>
            <person name="Denef V.J."/>
            <person name="McMahon K.D."/>
            <person name="Konstantinidis K.T."/>
            <person name="Eloe-Fadrosh E.A."/>
            <person name="Kyrpides N.C."/>
            <person name="Woyke T."/>
        </authorList>
    </citation>
    <scope>NUCLEOTIDE SEQUENCE</scope>
    <source>
        <strain evidence="2">GVMAG-M-3300023184-88</strain>
    </source>
</reference>
<sequence length="90" mass="10366">MKFLFLESSPLESVVAVLIIVFLVAYSTVFEADYSKKLAYLYIHPWWRFLVVFLLIAAALWSPMIGVMLSLLLFFYLSDMNTLVTPLPNL</sequence>
<keyword evidence="1" id="KW-0812">Transmembrane</keyword>
<keyword evidence="1" id="KW-0472">Membrane</keyword>
<feature type="transmembrane region" description="Helical" evidence="1">
    <location>
        <begin position="14"/>
        <end position="34"/>
    </location>
</feature>
<dbReference type="AlphaFoldDB" id="A0A6C0IHA8"/>
<evidence type="ECO:0000313" key="2">
    <source>
        <dbReference type="EMBL" id="QHT92189.1"/>
    </source>
</evidence>
<protein>
    <submittedName>
        <fullName evidence="2">Uncharacterized protein</fullName>
    </submittedName>
</protein>
<feature type="transmembrane region" description="Helical" evidence="1">
    <location>
        <begin position="46"/>
        <end position="77"/>
    </location>
</feature>
<name>A0A6C0IHA8_9ZZZZ</name>
<organism evidence="2">
    <name type="scientific">viral metagenome</name>
    <dbReference type="NCBI Taxonomy" id="1070528"/>
    <lineage>
        <taxon>unclassified sequences</taxon>
        <taxon>metagenomes</taxon>
        <taxon>organismal metagenomes</taxon>
    </lineage>
</organism>
<proteinExistence type="predicted"/>